<dbReference type="InterPro" id="IPR003029">
    <property type="entry name" value="S1_domain"/>
</dbReference>
<evidence type="ECO:0000313" key="12">
    <source>
        <dbReference type="EMBL" id="KKB58207.1"/>
    </source>
</evidence>
<keyword evidence="3 7" id="KW-0889">Transcription antitermination</keyword>
<dbReference type="Pfam" id="PF00575">
    <property type="entry name" value="S1"/>
    <property type="match status" value="1"/>
</dbReference>
<comment type="similarity">
    <text evidence="7">Belongs to the NusA family.</text>
</comment>
<dbReference type="InterPro" id="IPR025249">
    <property type="entry name" value="TF_NusA_KH_1st"/>
</dbReference>
<dbReference type="FunFam" id="3.30.300.20:FF:000013">
    <property type="entry name" value="Transcription termination/antitermination protein NusA"/>
    <property type="match status" value="1"/>
</dbReference>
<dbReference type="InterPro" id="IPR009019">
    <property type="entry name" value="KH_sf_prok-type"/>
</dbReference>
<dbReference type="HAMAP" id="MF_00945_B">
    <property type="entry name" value="NusA_B"/>
    <property type="match status" value="1"/>
</dbReference>
<dbReference type="EMBL" id="AQHV01000006">
    <property type="protein sequence ID" value="KKB58207.1"/>
    <property type="molecule type" value="Genomic_DNA"/>
</dbReference>
<dbReference type="InterPro" id="IPR010213">
    <property type="entry name" value="TF_NusA"/>
</dbReference>
<dbReference type="PANTHER" id="PTHR22648">
    <property type="entry name" value="TRANSCRIPTION TERMINATION FACTOR NUSA"/>
    <property type="match status" value="1"/>
</dbReference>
<evidence type="ECO:0000256" key="3">
    <source>
        <dbReference type="ARBA" id="ARBA00022814"/>
    </source>
</evidence>
<name>A0A0F5JL90_9BACT</name>
<dbReference type="Pfam" id="PF08529">
    <property type="entry name" value="NusA_N"/>
    <property type="match status" value="1"/>
</dbReference>
<dbReference type="AlphaFoldDB" id="A0A0F5JL90"/>
<dbReference type="FunFam" id="3.30.300.20:FF:000002">
    <property type="entry name" value="Transcription termination/antitermination protein NusA"/>
    <property type="match status" value="1"/>
</dbReference>
<dbReference type="GO" id="GO:0003723">
    <property type="term" value="F:RNA binding"/>
    <property type="evidence" value="ECO:0007669"/>
    <property type="project" value="UniProtKB-UniRule"/>
</dbReference>
<accession>A0A0F5JL90</accession>
<dbReference type="SUPFAM" id="SSF47794">
    <property type="entry name" value="Rad51 N-terminal domain-like"/>
    <property type="match status" value="1"/>
</dbReference>
<dbReference type="Pfam" id="PF13184">
    <property type="entry name" value="KH_NusA_1st"/>
    <property type="match status" value="1"/>
</dbReference>
<dbReference type="Pfam" id="PF26594">
    <property type="entry name" value="KH_NusA_2nd"/>
    <property type="match status" value="1"/>
</dbReference>
<keyword evidence="6 7" id="KW-0804">Transcription</keyword>
<dbReference type="SUPFAM" id="SSF50249">
    <property type="entry name" value="Nucleic acid-binding proteins"/>
    <property type="match status" value="1"/>
</dbReference>
<dbReference type="GeneID" id="69982260"/>
<dbReference type="Proteomes" id="UP000033047">
    <property type="component" value="Unassembled WGS sequence"/>
</dbReference>
<dbReference type="PANTHER" id="PTHR22648:SF0">
    <property type="entry name" value="TRANSCRIPTION TERMINATION_ANTITERMINATION PROTEIN NUSA"/>
    <property type="match status" value="1"/>
</dbReference>
<dbReference type="GO" id="GO:0031564">
    <property type="term" value="P:transcription antitermination"/>
    <property type="evidence" value="ECO:0007669"/>
    <property type="project" value="UniProtKB-UniRule"/>
</dbReference>
<dbReference type="SUPFAM" id="SSF54814">
    <property type="entry name" value="Prokaryotic type KH domain (KH-domain type II)"/>
    <property type="match status" value="2"/>
</dbReference>
<keyword evidence="4 7" id="KW-0694">RNA-binding</keyword>
<dbReference type="InterPro" id="IPR030842">
    <property type="entry name" value="TF_NusA_bacterial"/>
</dbReference>
<organism evidence="12 13">
    <name type="scientific">Parabacteroides goldsteinii DSM 19448 = WAL 12034</name>
    <dbReference type="NCBI Taxonomy" id="927665"/>
    <lineage>
        <taxon>Bacteria</taxon>
        <taxon>Pseudomonadati</taxon>
        <taxon>Bacteroidota</taxon>
        <taxon>Bacteroidia</taxon>
        <taxon>Bacteroidales</taxon>
        <taxon>Tannerellaceae</taxon>
        <taxon>Parabacteroides</taxon>
    </lineage>
</organism>
<gene>
    <name evidence="7" type="primary">nusA</name>
    <name evidence="12" type="ORF">HMPREF1535_01028</name>
</gene>
<comment type="caution">
    <text evidence="12">The sequence shown here is derived from an EMBL/GenBank/DDBJ whole genome shotgun (WGS) entry which is preliminary data.</text>
</comment>
<evidence type="ECO:0000259" key="10">
    <source>
        <dbReference type="Pfam" id="PF13184"/>
    </source>
</evidence>
<evidence type="ECO:0000256" key="6">
    <source>
        <dbReference type="ARBA" id="ARBA00023163"/>
    </source>
</evidence>
<sequence length="421" mass="47841">MAKKEETISMIDTLAEFKELKNIDKDTMISVLEDSFRNVIAKMFGTDENYDVIINPEKGDFEIWRNRTVVADDELEDPNLQLTLTEARKIDADCEVGEEVTDEVHFADFGRRAILNLRQTLASKILELQKDSLYAKYKDKIGTIVAADVYQVWKKEILLLDDEGNELLLPKSEQIPSDFYRKGETVRAVVQKVDNYNNNPKIILSRTDKMFLQRLFELEVPEINDGLILIKAIARIPGERAKVAVESYDDRIDPVGACVGMKGSRIHGIVRELRNENIDVINYTSNASLFIQRALSPAKISSIRVNEEEHKAEVYLRPEEVSLAIGKGGLNIKLACMLTEYTIDVFRDVEGADEEDIYLDEFTDEIDSWVIDALKNIGCYTAKSVLALSREELIERADLEETTVDEVLAILSAEFEDESQE</sequence>
<evidence type="ECO:0000256" key="5">
    <source>
        <dbReference type="ARBA" id="ARBA00023015"/>
    </source>
</evidence>
<dbReference type="GO" id="GO:0005829">
    <property type="term" value="C:cytosol"/>
    <property type="evidence" value="ECO:0007669"/>
    <property type="project" value="TreeGrafter"/>
</dbReference>
<keyword evidence="2 7" id="KW-0963">Cytoplasm</keyword>
<evidence type="ECO:0000256" key="1">
    <source>
        <dbReference type="ARBA" id="ARBA00022472"/>
    </source>
</evidence>
<dbReference type="InterPro" id="IPR036555">
    <property type="entry name" value="NusA_N_sf"/>
</dbReference>
<evidence type="ECO:0000259" key="9">
    <source>
        <dbReference type="Pfam" id="PF08529"/>
    </source>
</evidence>
<dbReference type="InterPro" id="IPR015946">
    <property type="entry name" value="KH_dom-like_a/b"/>
</dbReference>
<evidence type="ECO:0000256" key="2">
    <source>
        <dbReference type="ARBA" id="ARBA00022490"/>
    </source>
</evidence>
<dbReference type="HOGENOM" id="CLU_029242_2_2_10"/>
<evidence type="ECO:0000256" key="7">
    <source>
        <dbReference type="HAMAP-Rule" id="MF_00945"/>
    </source>
</evidence>
<dbReference type="InterPro" id="IPR058582">
    <property type="entry name" value="KH_NusA_2nd"/>
</dbReference>
<evidence type="ECO:0000256" key="4">
    <source>
        <dbReference type="ARBA" id="ARBA00022884"/>
    </source>
</evidence>
<dbReference type="InterPro" id="IPR010995">
    <property type="entry name" value="DNA_repair_Rad51/TF_NusA_a-hlx"/>
</dbReference>
<proteinExistence type="inferred from homology"/>
<evidence type="ECO:0000259" key="8">
    <source>
        <dbReference type="Pfam" id="PF00575"/>
    </source>
</evidence>
<dbReference type="CDD" id="cd04455">
    <property type="entry name" value="S1_NusA"/>
    <property type="match status" value="1"/>
</dbReference>
<dbReference type="STRING" id="927665.HMPREF1535_01028"/>
<dbReference type="Gene3D" id="3.30.1480.10">
    <property type="entry name" value="NusA, N-terminal domain"/>
    <property type="match status" value="1"/>
</dbReference>
<dbReference type="SUPFAM" id="SSF69705">
    <property type="entry name" value="Transcription factor NusA, N-terminal domain"/>
    <property type="match status" value="1"/>
</dbReference>
<dbReference type="Gene3D" id="2.40.50.140">
    <property type="entry name" value="Nucleic acid-binding proteins"/>
    <property type="match status" value="1"/>
</dbReference>
<dbReference type="RefSeq" id="WP_007655272.1">
    <property type="nucleotide sequence ID" value="NZ_KQ033912.1"/>
</dbReference>
<dbReference type="GO" id="GO:0000166">
    <property type="term" value="F:nucleotide binding"/>
    <property type="evidence" value="ECO:0007669"/>
    <property type="project" value="InterPro"/>
</dbReference>
<dbReference type="PATRIC" id="fig|927665.4.peg.1050"/>
<comment type="function">
    <text evidence="7">Participates in both transcription termination and antitermination.</text>
</comment>
<dbReference type="InterPro" id="IPR012340">
    <property type="entry name" value="NA-bd_OB-fold"/>
</dbReference>
<feature type="domain" description="Transcription factor NusA first KH" evidence="10">
    <location>
        <begin position="206"/>
        <end position="283"/>
    </location>
</feature>
<dbReference type="GO" id="GO:0006353">
    <property type="term" value="P:DNA-templated transcription termination"/>
    <property type="evidence" value="ECO:0007669"/>
    <property type="project" value="UniProtKB-UniRule"/>
</dbReference>
<dbReference type="InterPro" id="IPR013735">
    <property type="entry name" value="TF_NusA_N"/>
</dbReference>
<feature type="domain" description="NusA-like second KH" evidence="11">
    <location>
        <begin position="289"/>
        <end position="348"/>
    </location>
</feature>
<dbReference type="CDD" id="cd22529">
    <property type="entry name" value="KH-II_NusA_rpt2"/>
    <property type="match status" value="1"/>
</dbReference>
<dbReference type="GO" id="GO:0003700">
    <property type="term" value="F:DNA-binding transcription factor activity"/>
    <property type="evidence" value="ECO:0007669"/>
    <property type="project" value="InterPro"/>
</dbReference>
<dbReference type="Gene3D" id="3.30.300.20">
    <property type="match status" value="2"/>
</dbReference>
<keyword evidence="1 7" id="KW-0806">Transcription termination</keyword>
<feature type="domain" description="Transcription factor NusA N-terminal" evidence="9">
    <location>
        <begin position="10"/>
        <end position="131"/>
    </location>
</feature>
<protein>
    <recommendedName>
        <fullName evidence="7">Transcription termination/antitermination protein NusA</fullName>
    </recommendedName>
</protein>
<comment type="subunit">
    <text evidence="7">Monomer. Binds directly to the core enzyme of the DNA-dependent RNA polymerase and to nascent RNA.</text>
</comment>
<keyword evidence="5 7" id="KW-0805">Transcription regulation</keyword>
<dbReference type="NCBIfam" id="TIGR01953">
    <property type="entry name" value="NusA"/>
    <property type="match status" value="1"/>
</dbReference>
<feature type="domain" description="S1 motif" evidence="8">
    <location>
        <begin position="138"/>
        <end position="199"/>
    </location>
</feature>
<dbReference type="CDD" id="cd02134">
    <property type="entry name" value="KH-II_NusA_rpt1"/>
    <property type="match status" value="1"/>
</dbReference>
<reference evidence="12 13" key="1">
    <citation type="submission" date="2013-04" db="EMBL/GenBank/DDBJ databases">
        <title>The Genome Sequence of Parabacteroides goldsteinii DSM 19448.</title>
        <authorList>
            <consortium name="The Broad Institute Genomics Platform"/>
            <person name="Earl A."/>
            <person name="Ward D."/>
            <person name="Feldgarden M."/>
            <person name="Gevers D."/>
            <person name="Martens E."/>
            <person name="Sakamoto M."/>
            <person name="Benno Y."/>
            <person name="Song Y."/>
            <person name="Liu C."/>
            <person name="Lee J."/>
            <person name="Bolanos M."/>
            <person name="Vaisanen M.L."/>
            <person name="Finegold S.M."/>
            <person name="Walker B."/>
            <person name="Young S."/>
            <person name="Zeng Q."/>
            <person name="Gargeya S."/>
            <person name="Fitzgerald M."/>
            <person name="Haas B."/>
            <person name="Abouelleil A."/>
            <person name="Allen A.W."/>
            <person name="Alvarado L."/>
            <person name="Arachchi H.M."/>
            <person name="Berlin A.M."/>
            <person name="Chapman S.B."/>
            <person name="Gainer-Dewar J."/>
            <person name="Goldberg J."/>
            <person name="Griggs A."/>
            <person name="Gujja S."/>
            <person name="Hansen M."/>
            <person name="Howarth C."/>
            <person name="Imamovic A."/>
            <person name="Ireland A."/>
            <person name="Larimer J."/>
            <person name="McCowan C."/>
            <person name="Murphy C."/>
            <person name="Pearson M."/>
            <person name="Poon T.W."/>
            <person name="Priest M."/>
            <person name="Roberts A."/>
            <person name="Saif S."/>
            <person name="Shea T."/>
            <person name="Sisk P."/>
            <person name="Sykes S."/>
            <person name="Wortman J."/>
            <person name="Nusbaum C."/>
            <person name="Birren B."/>
        </authorList>
    </citation>
    <scope>NUCLEOTIDE SEQUENCE [LARGE SCALE GENOMIC DNA]</scope>
    <source>
        <strain evidence="12 13">DSM 19448</strain>
    </source>
</reference>
<comment type="subcellular location">
    <subcellularLocation>
        <location evidence="7">Cytoplasm</location>
    </subcellularLocation>
</comment>
<evidence type="ECO:0000313" key="13">
    <source>
        <dbReference type="Proteomes" id="UP000033047"/>
    </source>
</evidence>
<evidence type="ECO:0000259" key="11">
    <source>
        <dbReference type="Pfam" id="PF26594"/>
    </source>
</evidence>